<dbReference type="RefSeq" id="WP_316911475.1">
    <property type="nucleotide sequence ID" value="NZ_JAPTGD010000003.1"/>
</dbReference>
<organism evidence="1 2">
    <name type="scientific">Priestia aryabhattai</name>
    <name type="common">Bacillus aryabhattai</name>
    <dbReference type="NCBI Taxonomy" id="412384"/>
    <lineage>
        <taxon>Bacteria</taxon>
        <taxon>Bacillati</taxon>
        <taxon>Bacillota</taxon>
        <taxon>Bacilli</taxon>
        <taxon>Bacillales</taxon>
        <taxon>Bacillaceae</taxon>
        <taxon>Priestia</taxon>
    </lineage>
</organism>
<dbReference type="Pfam" id="PF14907">
    <property type="entry name" value="NTP_transf_5"/>
    <property type="match status" value="1"/>
</dbReference>
<dbReference type="Proteomes" id="UP001269400">
    <property type="component" value="Unassembled WGS sequence"/>
</dbReference>
<evidence type="ECO:0000313" key="1">
    <source>
        <dbReference type="EMBL" id="MDU9694270.1"/>
    </source>
</evidence>
<proteinExistence type="predicted"/>
<protein>
    <submittedName>
        <fullName evidence="1">Nucleotidyltransferase family protein</fullName>
    </submittedName>
</protein>
<reference evidence="1" key="2">
    <citation type="submission" date="2022-12" db="EMBL/GenBank/DDBJ databases">
        <authorList>
            <person name="Dechsakulwatana C."/>
            <person name="Rungsihiranrut A."/>
            <person name="Muangchinda C."/>
            <person name="Ningthoujam R."/>
            <person name="Klankeo P."/>
            <person name="Pinyakong O."/>
        </authorList>
    </citation>
    <scope>NUCLEOTIDE SEQUENCE</scope>
    <source>
        <strain evidence="1">TL01-2</strain>
    </source>
</reference>
<dbReference type="SUPFAM" id="SSF81301">
    <property type="entry name" value="Nucleotidyltransferase"/>
    <property type="match status" value="1"/>
</dbReference>
<gene>
    <name evidence="1" type="ORF">O0Q50_24090</name>
</gene>
<comment type="caution">
    <text evidence="1">The sequence shown here is derived from an EMBL/GenBank/DDBJ whole genome shotgun (WGS) entry which is preliminary data.</text>
</comment>
<dbReference type="EMBL" id="JAPTGD010000003">
    <property type="protein sequence ID" value="MDU9694270.1"/>
    <property type="molecule type" value="Genomic_DNA"/>
</dbReference>
<dbReference type="InterPro" id="IPR039498">
    <property type="entry name" value="NTP_transf_5"/>
</dbReference>
<name>A0AAX6NF41_PRIAR</name>
<dbReference type="Gene3D" id="3.30.460.40">
    <property type="match status" value="1"/>
</dbReference>
<sequence>MIDKQPIIDTSQSKELHFLLMLLREENTSEEIIPLKELDWNHFLELVKHHRVCPLIYIRLKDRPDVVPTHVIEALFQEYKKNTFKMLQLTGEMETLDKVFNENNIETLFLKGPPVANDLFGDISLRMSKDLDILVREEELEKGENILLSLGYEKEEIPTVLNEIKWRHHHIAYYHPEKKIQVEVHWRLHPRSMKRTRFEELWNGKRESQLTKHPISFMGTEDLLLYLISHGARHGWFRLRWLKDIDQMVRNKDINYVRFKALAIRHQQKHLVGQAFQLSTLFFQTPVHEEIQDIVNTRRANRLAEKAIPYIKKMVQLHVHPQPKNLEKSYKNYLFSIKTKRQKCKFFIISFYPNPLDERTFRLPKNLYFLYFLLRPLLWSWRKLKKPVLF</sequence>
<evidence type="ECO:0000313" key="2">
    <source>
        <dbReference type="Proteomes" id="UP001269400"/>
    </source>
</evidence>
<dbReference type="InterPro" id="IPR043519">
    <property type="entry name" value="NT_sf"/>
</dbReference>
<dbReference type="AlphaFoldDB" id="A0AAX6NF41"/>
<accession>A0AAX6NF41</accession>
<reference evidence="1" key="1">
    <citation type="journal article" date="2022" name="J Environ Chem Eng">
        <title>Biodegradation of petroleum oil using a constructed nonpathogenic and heavy metal-tolerant bacterial consortium isolated from marine sponges.</title>
        <authorList>
            <person name="Dechsakulwatana C."/>
            <person name="Rungsihiranrut A."/>
            <person name="Muangchinda C."/>
            <person name="Ningthoujam R."/>
            <person name="Klankeo P."/>
            <person name="Pinyakong O."/>
        </authorList>
    </citation>
    <scope>NUCLEOTIDE SEQUENCE</scope>
    <source>
        <strain evidence="1">TL01-2</strain>
    </source>
</reference>